<feature type="transmembrane region" description="Helical" evidence="1">
    <location>
        <begin position="7"/>
        <end position="24"/>
    </location>
</feature>
<dbReference type="EMBL" id="SLUN01000027">
    <property type="protein sequence ID" value="TCL62219.1"/>
    <property type="molecule type" value="Genomic_DNA"/>
</dbReference>
<feature type="transmembrane region" description="Helical" evidence="1">
    <location>
        <begin position="44"/>
        <end position="64"/>
    </location>
</feature>
<accession>A0A4R1R9F9</accession>
<keyword evidence="1" id="KW-0472">Membrane</keyword>
<evidence type="ECO:0000256" key="1">
    <source>
        <dbReference type="SAM" id="Phobius"/>
    </source>
</evidence>
<protein>
    <submittedName>
        <fullName evidence="2">Uncharacterized protein</fullName>
    </submittedName>
</protein>
<reference evidence="2 3" key="1">
    <citation type="submission" date="2019-03" db="EMBL/GenBank/DDBJ databases">
        <title>Genomic Encyclopedia of Type Strains, Phase IV (KMG-IV): sequencing the most valuable type-strain genomes for metagenomic binning, comparative biology and taxonomic classification.</title>
        <authorList>
            <person name="Goeker M."/>
        </authorList>
    </citation>
    <scope>NUCLEOTIDE SEQUENCE [LARGE SCALE GENOMIC DNA]</scope>
    <source>
        <strain evidence="2 3">LX-B</strain>
    </source>
</reference>
<keyword evidence="1" id="KW-0812">Transmembrane</keyword>
<organism evidence="2 3">
    <name type="scientific">Hydrogenispora ethanolica</name>
    <dbReference type="NCBI Taxonomy" id="1082276"/>
    <lineage>
        <taxon>Bacteria</taxon>
        <taxon>Bacillati</taxon>
        <taxon>Bacillota</taxon>
        <taxon>Hydrogenispora</taxon>
    </lineage>
</organism>
<name>A0A4R1R9F9_HYDET</name>
<feature type="transmembrane region" description="Helical" evidence="1">
    <location>
        <begin position="170"/>
        <end position="192"/>
    </location>
</feature>
<proteinExistence type="predicted"/>
<gene>
    <name evidence="2" type="ORF">EDC14_102770</name>
</gene>
<sequence>MENIGWFLRYLLWVGVGMLLQYGLRWPSWLVMIGSFATLLLLPPWWSLSLVCGCWIGCAFFTVRPESSHPSENGSTFTWFQVVTGSVWAFSGFMLTLLLLWRVKTTNTLTPAELEILGWSFLLLVEVCIYKNIASQCPMHYRKYLSVGMTALIFLMLFYAVAATNFITKFLTFVIILNGNLFLLTWVDHPLFQPRDPLLRRRR</sequence>
<evidence type="ECO:0000313" key="3">
    <source>
        <dbReference type="Proteomes" id="UP000295008"/>
    </source>
</evidence>
<keyword evidence="3" id="KW-1185">Reference proteome</keyword>
<feature type="transmembrane region" description="Helical" evidence="1">
    <location>
        <begin position="145"/>
        <end position="164"/>
    </location>
</feature>
<keyword evidence="1" id="KW-1133">Transmembrane helix</keyword>
<dbReference type="RefSeq" id="WP_132015887.1">
    <property type="nucleotide sequence ID" value="NZ_SLUN01000027.1"/>
</dbReference>
<evidence type="ECO:0000313" key="2">
    <source>
        <dbReference type="EMBL" id="TCL62219.1"/>
    </source>
</evidence>
<dbReference type="Proteomes" id="UP000295008">
    <property type="component" value="Unassembled WGS sequence"/>
</dbReference>
<dbReference type="AlphaFoldDB" id="A0A4R1R9F9"/>
<comment type="caution">
    <text evidence="2">The sequence shown here is derived from an EMBL/GenBank/DDBJ whole genome shotgun (WGS) entry which is preliminary data.</text>
</comment>
<feature type="transmembrane region" description="Helical" evidence="1">
    <location>
        <begin position="76"/>
        <end position="101"/>
    </location>
</feature>